<dbReference type="OrthoDB" id="759087at2759"/>
<sequence>MEDSENISGCESGWTLYLEHSHSPQNHINEEDDFICKRGSSSTQHEIEIEIEIGEDMSMVSDASSGPQHFAEEEEENGGGVYSSDGKRRKTRNEEEEEKMIHNQIPMGPSFLDDTASSPFFFSFSNKTMPAKKAAVSVAEDEMIEGYSTTYTYYYCCNHKGNSSSSSSFQDHLGFFGPPQLQQNQLK</sequence>
<gene>
    <name evidence="8" type="ORF">E3N88_34265</name>
</gene>
<keyword evidence="9" id="KW-1185">Reference proteome</keyword>
<proteinExistence type="inferred from homology"/>
<evidence type="ECO:0000256" key="2">
    <source>
        <dbReference type="ARBA" id="ARBA00022490"/>
    </source>
</evidence>
<evidence type="ECO:0000256" key="5">
    <source>
        <dbReference type="ARBA" id="ARBA00023242"/>
    </source>
</evidence>
<dbReference type="InterPro" id="IPR044670">
    <property type="entry name" value="SOFL"/>
</dbReference>
<evidence type="ECO:0000313" key="9">
    <source>
        <dbReference type="Proteomes" id="UP000326396"/>
    </source>
</evidence>
<dbReference type="EMBL" id="SZYD01000017">
    <property type="protein sequence ID" value="KAD3066385.1"/>
    <property type="molecule type" value="Genomic_DNA"/>
</dbReference>
<comment type="similarity">
    <text evidence="6">Belongs to the SOFL plant protein family.</text>
</comment>
<keyword evidence="4" id="KW-0932">Cytokinin signaling pathway</keyword>
<dbReference type="PANTHER" id="PTHR33347:SF1">
    <property type="entry name" value="PROTEIN SOB FIVE-LIKE 5"/>
    <property type="match status" value="1"/>
</dbReference>
<dbReference type="GO" id="GO:0009736">
    <property type="term" value="P:cytokinin-activated signaling pathway"/>
    <property type="evidence" value="ECO:0007669"/>
    <property type="project" value="UniProtKB-KW"/>
</dbReference>
<dbReference type="Proteomes" id="UP000326396">
    <property type="component" value="Linkage Group LG7"/>
</dbReference>
<name>A0A5N6LXM0_9ASTR</name>
<dbReference type="GO" id="GO:0005737">
    <property type="term" value="C:cytoplasm"/>
    <property type="evidence" value="ECO:0007669"/>
    <property type="project" value="UniProtKB-SubCell"/>
</dbReference>
<accession>A0A5N6LXM0</accession>
<evidence type="ECO:0000256" key="1">
    <source>
        <dbReference type="ARBA" id="ARBA00004496"/>
    </source>
</evidence>
<keyword evidence="5" id="KW-0539">Nucleus</keyword>
<evidence type="ECO:0000313" key="8">
    <source>
        <dbReference type="EMBL" id="KAD3066385.1"/>
    </source>
</evidence>
<dbReference type="GO" id="GO:0009691">
    <property type="term" value="P:cytokinin biosynthetic process"/>
    <property type="evidence" value="ECO:0007669"/>
    <property type="project" value="UniProtKB-KW"/>
</dbReference>
<reference evidence="8 9" key="1">
    <citation type="submission" date="2019-05" db="EMBL/GenBank/DDBJ databases">
        <title>Mikania micrantha, genome provides insights into the molecular mechanism of rapid growth.</title>
        <authorList>
            <person name="Liu B."/>
        </authorList>
    </citation>
    <scope>NUCLEOTIDE SEQUENCE [LARGE SCALE GENOMIC DNA]</scope>
    <source>
        <strain evidence="8">NLD-2019</strain>
        <tissue evidence="8">Leaf</tissue>
    </source>
</reference>
<evidence type="ECO:0000256" key="7">
    <source>
        <dbReference type="SAM" id="MobiDB-lite"/>
    </source>
</evidence>
<keyword evidence="2" id="KW-0963">Cytoplasm</keyword>
<evidence type="ECO:0000256" key="3">
    <source>
        <dbReference type="ARBA" id="ARBA00022712"/>
    </source>
</evidence>
<protein>
    <submittedName>
        <fullName evidence="8">Uncharacterized protein</fullName>
    </submittedName>
</protein>
<organism evidence="8 9">
    <name type="scientific">Mikania micrantha</name>
    <name type="common">bitter vine</name>
    <dbReference type="NCBI Taxonomy" id="192012"/>
    <lineage>
        <taxon>Eukaryota</taxon>
        <taxon>Viridiplantae</taxon>
        <taxon>Streptophyta</taxon>
        <taxon>Embryophyta</taxon>
        <taxon>Tracheophyta</taxon>
        <taxon>Spermatophyta</taxon>
        <taxon>Magnoliopsida</taxon>
        <taxon>eudicotyledons</taxon>
        <taxon>Gunneridae</taxon>
        <taxon>Pentapetalae</taxon>
        <taxon>asterids</taxon>
        <taxon>campanulids</taxon>
        <taxon>Asterales</taxon>
        <taxon>Asteraceae</taxon>
        <taxon>Asteroideae</taxon>
        <taxon>Heliantheae alliance</taxon>
        <taxon>Eupatorieae</taxon>
        <taxon>Mikania</taxon>
    </lineage>
</organism>
<dbReference type="PANTHER" id="PTHR33347">
    <property type="entry name" value="OSJNBA0091C07.3 PROTEIN"/>
    <property type="match status" value="1"/>
</dbReference>
<dbReference type="AlphaFoldDB" id="A0A5N6LXM0"/>
<keyword evidence="3" id="KW-0203">Cytokinin biosynthesis</keyword>
<evidence type="ECO:0000256" key="6">
    <source>
        <dbReference type="ARBA" id="ARBA00024199"/>
    </source>
</evidence>
<evidence type="ECO:0000256" key="4">
    <source>
        <dbReference type="ARBA" id="ARBA00022864"/>
    </source>
</evidence>
<comment type="caution">
    <text evidence="8">The sequence shown here is derived from an EMBL/GenBank/DDBJ whole genome shotgun (WGS) entry which is preliminary data.</text>
</comment>
<comment type="subcellular location">
    <subcellularLocation>
        <location evidence="1">Cytoplasm</location>
    </subcellularLocation>
</comment>
<feature type="region of interest" description="Disordered" evidence="7">
    <location>
        <begin position="55"/>
        <end position="109"/>
    </location>
</feature>